<dbReference type="KEGG" id="kqi:F1D05_27780"/>
<name>A0A7G6X450_9ACTN</name>
<feature type="region of interest" description="Disordered" evidence="1">
    <location>
        <begin position="189"/>
        <end position="208"/>
    </location>
</feature>
<evidence type="ECO:0000313" key="5">
    <source>
        <dbReference type="Proteomes" id="UP000515563"/>
    </source>
</evidence>
<keyword evidence="2" id="KW-0472">Membrane</keyword>
<keyword evidence="2" id="KW-1133">Transmembrane helix</keyword>
<feature type="compositionally biased region" description="Basic and acidic residues" evidence="1">
    <location>
        <begin position="237"/>
        <end position="249"/>
    </location>
</feature>
<keyword evidence="5" id="KW-1185">Reference proteome</keyword>
<accession>A0A7G6X450</accession>
<sequence length="262" mass="27218">MSEVQGRPAGTMSTERRYGIAISVALILGGAYWALTGLTDDSRSSQGSYPVQDGAITIQAVSADVDLVTGDVSEVTVTRKFNRNLFGSDPKEKYSEGKLELKDTGCGFLSFGCDTDYQITVPRDLKVTIESSSGDLKVSDLSGGATVKTSSGSIEIHHAGGEVELRSSSGDIGGDGLTATGVTAQSSSGDIELAFDGPPQKVDTQSSSGNIEIQLPAGAETYKVDADTNSGDHTVEVKTDQASAREIKAKSSSGDTVVEYGN</sequence>
<evidence type="ECO:0000256" key="1">
    <source>
        <dbReference type="SAM" id="MobiDB-lite"/>
    </source>
</evidence>
<evidence type="ECO:0000259" key="3">
    <source>
        <dbReference type="Pfam" id="PF13349"/>
    </source>
</evidence>
<reference evidence="5" key="1">
    <citation type="submission" date="2019-09" db="EMBL/GenBank/DDBJ databases">
        <title>Antimicrobial potential of Antarctic Bacteria.</title>
        <authorList>
            <person name="Benaud N."/>
            <person name="Edwards R.J."/>
            <person name="Ferrari B.C."/>
        </authorList>
    </citation>
    <scope>NUCLEOTIDE SEQUENCE [LARGE SCALE GENOMIC DNA]</scope>
    <source>
        <strain evidence="5">SPB151</strain>
    </source>
</reference>
<gene>
    <name evidence="4" type="ORF">F1D05_27780</name>
</gene>
<keyword evidence="2" id="KW-0812">Transmembrane</keyword>
<feature type="region of interest" description="Disordered" evidence="1">
    <location>
        <begin position="237"/>
        <end position="262"/>
    </location>
</feature>
<dbReference type="RefSeq" id="WP_185443421.1">
    <property type="nucleotide sequence ID" value="NZ_CP043661.1"/>
</dbReference>
<dbReference type="AlphaFoldDB" id="A0A7G6X450"/>
<evidence type="ECO:0000256" key="2">
    <source>
        <dbReference type="SAM" id="Phobius"/>
    </source>
</evidence>
<dbReference type="InterPro" id="IPR025164">
    <property type="entry name" value="Toastrack_DUF4097"/>
</dbReference>
<dbReference type="EMBL" id="CP043661">
    <property type="protein sequence ID" value="QNE21015.1"/>
    <property type="molecule type" value="Genomic_DNA"/>
</dbReference>
<dbReference type="Pfam" id="PF13349">
    <property type="entry name" value="DUF4097"/>
    <property type="match status" value="1"/>
</dbReference>
<dbReference type="Proteomes" id="UP000515563">
    <property type="component" value="Chromosome"/>
</dbReference>
<evidence type="ECO:0000313" key="4">
    <source>
        <dbReference type="EMBL" id="QNE21015.1"/>
    </source>
</evidence>
<organism evidence="4 5">
    <name type="scientific">Kribbella qitaiheensis</name>
    <dbReference type="NCBI Taxonomy" id="1544730"/>
    <lineage>
        <taxon>Bacteria</taxon>
        <taxon>Bacillati</taxon>
        <taxon>Actinomycetota</taxon>
        <taxon>Actinomycetes</taxon>
        <taxon>Propionibacteriales</taxon>
        <taxon>Kribbellaceae</taxon>
        <taxon>Kribbella</taxon>
    </lineage>
</organism>
<protein>
    <submittedName>
        <fullName evidence="4">DUF4097 domain-containing protein</fullName>
    </submittedName>
</protein>
<feature type="transmembrane region" description="Helical" evidence="2">
    <location>
        <begin position="18"/>
        <end position="35"/>
    </location>
</feature>
<feature type="domain" description="DUF4097" evidence="3">
    <location>
        <begin position="127"/>
        <end position="258"/>
    </location>
</feature>
<proteinExistence type="predicted"/>
<reference evidence="4 5" key="2">
    <citation type="journal article" date="2020" name="Microbiol. Resour. Announc.">
        <title>Antarctic desert soil bacteria exhibit high novel natural product potential, evaluated through long-read genome sequencing and comparative genomics.</title>
        <authorList>
            <person name="Benaud N."/>
            <person name="Edwards R.J."/>
            <person name="Amos T.G."/>
            <person name="D'Agostino P.M."/>
            <person name="Gutierrez-Chavez C."/>
            <person name="Montgomery K."/>
            <person name="Nicetic I."/>
            <person name="Ferrari B.C."/>
        </authorList>
    </citation>
    <scope>NUCLEOTIDE SEQUENCE [LARGE SCALE GENOMIC DNA]</scope>
    <source>
        <strain evidence="4 5">SPB151</strain>
    </source>
</reference>